<feature type="transmembrane region" description="Helical" evidence="1">
    <location>
        <begin position="20"/>
        <end position="39"/>
    </location>
</feature>
<evidence type="ECO:0000256" key="1">
    <source>
        <dbReference type="SAM" id="Phobius"/>
    </source>
</evidence>
<evidence type="ECO:0000313" key="4">
    <source>
        <dbReference type="Proteomes" id="UP000183120"/>
    </source>
</evidence>
<keyword evidence="1" id="KW-0812">Transmembrane</keyword>
<dbReference type="STRING" id="1805209.AUJ73_05105"/>
<sequence>MTPKRLTRKDSPKSKSSRRYIFFGIIILFFIITVTVILFNKKWDGISRFTIIIHNHTEDPLKGSLAVFSIEPKERKAVYMVFPYNTLFNVPYGYKSYMVSSIYKLGKLDSQRSAGKLLAKSTEISLGLAIDGYLVMENSDFQYVYDNEADFKKTKINNFSFIGGFKNIRRFLFGFKSVDTDMTLMDRFTLWNAIRKLRADQISYIDLISNNILQDDQLSDGTSIKKINLDRFDISLSDDFQDTNIRAENITLEIINATKQERLAAQFAMILNRLGANVISTNTSEEPFGDSCTLYGTENEIEKSWIVKKLNKLYDCMQIKKKDKNQQSEIRIVLGERFVK</sequence>
<gene>
    <name evidence="3" type="ORF">AUJ73_05105</name>
</gene>
<name>A0A1J4TM19_9BACT</name>
<evidence type="ECO:0000313" key="3">
    <source>
        <dbReference type="EMBL" id="OIO12728.1"/>
    </source>
</evidence>
<evidence type="ECO:0000259" key="2">
    <source>
        <dbReference type="Pfam" id="PF13399"/>
    </source>
</evidence>
<protein>
    <recommendedName>
        <fullName evidence="2">LytR/CpsA/Psr regulator C-terminal domain-containing protein</fullName>
    </recommendedName>
</protein>
<feature type="domain" description="LytR/CpsA/Psr regulator C-terminal" evidence="2">
    <location>
        <begin position="250"/>
        <end position="338"/>
    </location>
</feature>
<comment type="caution">
    <text evidence="3">The sequence shown here is derived from an EMBL/GenBank/DDBJ whole genome shotgun (WGS) entry which is preliminary data.</text>
</comment>
<accession>A0A1J4TM19</accession>
<keyword evidence="1" id="KW-1133">Transmembrane helix</keyword>
<proteinExistence type="predicted"/>
<reference evidence="3 4" key="1">
    <citation type="journal article" date="2016" name="Environ. Microbiol.">
        <title>Genomic resolution of a cold subsurface aquifer community provides metabolic insights for novel microbes adapted to high CO concentrations.</title>
        <authorList>
            <person name="Probst A.J."/>
            <person name="Castelle C.J."/>
            <person name="Singh A."/>
            <person name="Brown C.T."/>
            <person name="Anantharaman K."/>
            <person name="Sharon I."/>
            <person name="Hug L.A."/>
            <person name="Burstein D."/>
            <person name="Emerson J.B."/>
            <person name="Thomas B.C."/>
            <person name="Banfield J.F."/>
        </authorList>
    </citation>
    <scope>NUCLEOTIDE SEQUENCE [LARGE SCALE GENOMIC DNA]</scope>
    <source>
        <strain evidence="3">CG1_02_37_22</strain>
    </source>
</reference>
<organism evidence="3 4">
    <name type="scientific">Candidatus Gottesmanbacteria bacterium CG1_02_37_22</name>
    <dbReference type="NCBI Taxonomy" id="1805209"/>
    <lineage>
        <taxon>Bacteria</taxon>
        <taxon>Candidatus Gottesmaniibacteriota</taxon>
    </lineage>
</organism>
<keyword evidence="1" id="KW-0472">Membrane</keyword>
<dbReference type="Pfam" id="PF13399">
    <property type="entry name" value="LytR_C"/>
    <property type="match status" value="1"/>
</dbReference>
<dbReference type="EMBL" id="MNUY01000081">
    <property type="protein sequence ID" value="OIO12728.1"/>
    <property type="molecule type" value="Genomic_DNA"/>
</dbReference>
<dbReference type="AlphaFoldDB" id="A0A1J4TM19"/>
<dbReference type="Proteomes" id="UP000183120">
    <property type="component" value="Unassembled WGS sequence"/>
</dbReference>
<dbReference type="InterPro" id="IPR027381">
    <property type="entry name" value="LytR/CpsA/Psr_C"/>
</dbReference>